<organism evidence="2 3">
    <name type="scientific">Marine Group III euryarchaeote CG-Bathy1</name>
    <dbReference type="NCBI Taxonomy" id="1889001"/>
    <lineage>
        <taxon>Archaea</taxon>
        <taxon>Methanobacteriati</taxon>
        <taxon>Thermoplasmatota</taxon>
        <taxon>Thermoplasmata</taxon>
        <taxon>Candidatus Thermoprofundales</taxon>
    </lineage>
</organism>
<evidence type="ECO:0000259" key="1">
    <source>
        <dbReference type="Pfam" id="PF01592"/>
    </source>
</evidence>
<evidence type="ECO:0000313" key="3">
    <source>
        <dbReference type="Proteomes" id="UP000183815"/>
    </source>
</evidence>
<dbReference type="Pfam" id="PF01592">
    <property type="entry name" value="NifU_N"/>
    <property type="match status" value="1"/>
</dbReference>
<sequence length="140" mass="16053">MSLRDLYQEVILDHNQSPRNYGELEPCTIRRDGDNPLCGDNIILYLIIEDEKVVDIKFKGEGCAITMASSSMMTEVIIGKKIEEVEEIFEKFHSMLTEDEGDYEDLGKLKVFEGVKEFPARVKCATLSWHTMNNAIKEME</sequence>
<accession>A0A1J5TUW4</accession>
<dbReference type="PANTHER" id="PTHR10093">
    <property type="entry name" value="IRON-SULFUR CLUSTER ASSEMBLY ENZYME NIFU HOMOLOG"/>
    <property type="match status" value="1"/>
</dbReference>
<dbReference type="GO" id="GO:0016226">
    <property type="term" value="P:iron-sulfur cluster assembly"/>
    <property type="evidence" value="ECO:0007669"/>
    <property type="project" value="InterPro"/>
</dbReference>
<dbReference type="SUPFAM" id="SSF82649">
    <property type="entry name" value="SufE/NifU"/>
    <property type="match status" value="1"/>
</dbReference>
<reference evidence="2 3" key="1">
    <citation type="submission" date="2016-08" db="EMBL/GenBank/DDBJ databases">
        <title>New Insights into Marine Group III Euryarchaeota, from dark to light.</title>
        <authorList>
            <person name="Haro-Moreno J.M."/>
            <person name="Rodriguez-Valera F."/>
            <person name="Lopez-Garcia P."/>
            <person name="Moreira D."/>
            <person name="Martin-Cuadrado A.B."/>
        </authorList>
    </citation>
    <scope>NUCLEOTIDE SEQUENCE [LARGE SCALE GENOMIC DNA]</scope>
    <source>
        <strain evidence="2">CG-Bathy1</strain>
    </source>
</reference>
<feature type="domain" description="NIF system FeS cluster assembly NifU N-terminal" evidence="1">
    <location>
        <begin position="7"/>
        <end position="124"/>
    </location>
</feature>
<comment type="caution">
    <text evidence="2">The sequence shown here is derived from an EMBL/GenBank/DDBJ whole genome shotgun (WGS) entry which is preliminary data.</text>
</comment>
<dbReference type="GO" id="GO:0051536">
    <property type="term" value="F:iron-sulfur cluster binding"/>
    <property type="evidence" value="ECO:0007669"/>
    <property type="project" value="InterPro"/>
</dbReference>
<evidence type="ECO:0000313" key="2">
    <source>
        <dbReference type="EMBL" id="OIR20293.1"/>
    </source>
</evidence>
<dbReference type="GO" id="GO:0005506">
    <property type="term" value="F:iron ion binding"/>
    <property type="evidence" value="ECO:0007669"/>
    <property type="project" value="InterPro"/>
</dbReference>
<dbReference type="InterPro" id="IPR002871">
    <property type="entry name" value="NIF_FeS_clus_asmbl_NifU_N"/>
</dbReference>
<dbReference type="EMBL" id="MIYU01000001">
    <property type="protein sequence ID" value="OIR20293.1"/>
    <property type="molecule type" value="Genomic_DNA"/>
</dbReference>
<protein>
    <submittedName>
        <fullName evidence="2">SUF system NifU family Fe-S cluster assembly protein</fullName>
    </submittedName>
</protein>
<name>A0A1J5TUW4_9ARCH</name>
<dbReference type="NCBIfam" id="TIGR01994">
    <property type="entry name" value="SUF_scaf_2"/>
    <property type="match status" value="1"/>
</dbReference>
<proteinExistence type="predicted"/>
<dbReference type="CDD" id="cd06664">
    <property type="entry name" value="IscU_like"/>
    <property type="match status" value="1"/>
</dbReference>
<dbReference type="Proteomes" id="UP000183815">
    <property type="component" value="Unassembled WGS sequence"/>
</dbReference>
<dbReference type="Gene3D" id="3.90.1010.10">
    <property type="match status" value="1"/>
</dbReference>
<gene>
    <name evidence="2" type="ORF">BEU04_00335</name>
</gene>
<dbReference type="AlphaFoldDB" id="A0A1J5TUW4"/>
<dbReference type="FunFam" id="3.90.1010.10:FF:000002">
    <property type="entry name" value="Iron-sulfur cluster assembly scaffold protein NifU"/>
    <property type="match status" value="1"/>
</dbReference>